<dbReference type="GO" id="GO:0016746">
    <property type="term" value="F:acyltransferase activity"/>
    <property type="evidence" value="ECO:0007669"/>
    <property type="project" value="UniProtKB-KW"/>
</dbReference>
<evidence type="ECO:0000313" key="5">
    <source>
        <dbReference type="Proteomes" id="UP000019243"/>
    </source>
</evidence>
<gene>
    <name evidence="4" type="ORF">BCAMP_02355</name>
</gene>
<dbReference type="PANTHER" id="PTHR43356">
    <property type="entry name" value="PHOSPHATE ACETYLTRANSFERASE"/>
    <property type="match status" value="1"/>
</dbReference>
<evidence type="ECO:0000259" key="3">
    <source>
        <dbReference type="Pfam" id="PF01515"/>
    </source>
</evidence>
<evidence type="ECO:0000313" key="4">
    <source>
        <dbReference type="EMBL" id="EUJ41692.1"/>
    </source>
</evidence>
<dbReference type="RefSeq" id="WP_051456807.1">
    <property type="nucleotide sequence ID" value="NZ_AODH01000009.1"/>
</dbReference>
<dbReference type="SUPFAM" id="SSF53659">
    <property type="entry name" value="Isocitrate/Isopropylmalate dehydrogenase-like"/>
    <property type="match status" value="1"/>
</dbReference>
<sequence>MPITVAIAGGDQRLIDEFVIPMQAKGLCQFIVFGTKQQLEASAAYDYVACATDALAVTGAINAVQTQKAQIIMKGAIHTSTLLRAVLQKENQLRTEGVLSQVSVITFKDGSHRWVLSDPGLNIMPDVKTKIAITANAIAVAQTIGIKEPRVAVLSAVEEVSTKMQSSVDAKAVADYFKASACAAIVEGPLSMDIATDPSSAAQKKYTGMIQGDADVLIVPNIESGNLMYKTITRFIPSVISGAIMGQRCQLF</sequence>
<organism evidence="4 5">
    <name type="scientific">Brochothrix campestris FSL F6-1037</name>
    <dbReference type="NCBI Taxonomy" id="1265861"/>
    <lineage>
        <taxon>Bacteria</taxon>
        <taxon>Bacillati</taxon>
        <taxon>Bacillota</taxon>
        <taxon>Bacilli</taxon>
        <taxon>Bacillales</taxon>
        <taxon>Listeriaceae</taxon>
        <taxon>Brochothrix</taxon>
    </lineage>
</organism>
<accession>W7CXI9</accession>
<proteinExistence type="predicted"/>
<protein>
    <submittedName>
        <fullName evidence="4">Branched-chain phosphotransacylase</fullName>
    </submittedName>
</protein>
<dbReference type="PANTHER" id="PTHR43356:SF2">
    <property type="entry name" value="PHOSPHATE ACETYLTRANSFERASE"/>
    <property type="match status" value="1"/>
</dbReference>
<keyword evidence="5" id="KW-1185">Reference proteome</keyword>
<dbReference type="Pfam" id="PF01515">
    <property type="entry name" value="PTA_PTB"/>
    <property type="match status" value="1"/>
</dbReference>
<comment type="caution">
    <text evidence="4">The sequence shown here is derived from an EMBL/GenBank/DDBJ whole genome shotgun (WGS) entry which is preliminary data.</text>
</comment>
<dbReference type="InterPro" id="IPR002505">
    <property type="entry name" value="PTA_PTB"/>
</dbReference>
<dbReference type="PATRIC" id="fig|1265861.3.peg.456"/>
<dbReference type="InterPro" id="IPR050500">
    <property type="entry name" value="Phos_Acetyltrans/Butyryltrans"/>
</dbReference>
<feature type="domain" description="Phosphate acetyl/butaryl transferase" evidence="3">
    <location>
        <begin position="58"/>
        <end position="242"/>
    </location>
</feature>
<dbReference type="EMBL" id="AODH01000009">
    <property type="protein sequence ID" value="EUJ41692.1"/>
    <property type="molecule type" value="Genomic_DNA"/>
</dbReference>
<reference evidence="4 5" key="1">
    <citation type="submission" date="2012-12" db="EMBL/GenBank/DDBJ databases">
        <title>Novel taxa of Listeriaceae from agricultural environments in the United States.</title>
        <authorList>
            <person name="den Bakker H.C."/>
            <person name="Allred A."/>
            <person name="Warchocki S."/>
            <person name="Wright E.M."/>
            <person name="Burrell A."/>
            <person name="Nightingale K.K."/>
            <person name="Kephart D."/>
            <person name="Wiedmann M."/>
        </authorList>
    </citation>
    <scope>NUCLEOTIDE SEQUENCE [LARGE SCALE GENOMIC DNA]</scope>
    <source>
        <strain evidence="4 5">FSL F6-1037</strain>
    </source>
</reference>
<name>W7CXI9_9LIST</name>
<dbReference type="Gene3D" id="3.40.718.10">
    <property type="entry name" value="Isopropylmalate Dehydrogenase"/>
    <property type="match status" value="1"/>
</dbReference>
<keyword evidence="2" id="KW-0012">Acyltransferase</keyword>
<evidence type="ECO:0000256" key="2">
    <source>
        <dbReference type="ARBA" id="ARBA00023315"/>
    </source>
</evidence>
<keyword evidence="1" id="KW-0808">Transferase</keyword>
<dbReference type="AlphaFoldDB" id="W7CXI9"/>
<evidence type="ECO:0000256" key="1">
    <source>
        <dbReference type="ARBA" id="ARBA00022679"/>
    </source>
</evidence>
<dbReference type="STRING" id="1265861.BCAMP_02355"/>
<dbReference type="Proteomes" id="UP000019243">
    <property type="component" value="Unassembled WGS sequence"/>
</dbReference>